<evidence type="ECO:0000256" key="3">
    <source>
        <dbReference type="ARBA" id="ARBA00023002"/>
    </source>
</evidence>
<dbReference type="InterPro" id="IPR005107">
    <property type="entry name" value="CO_DH_flav_C"/>
</dbReference>
<dbReference type="SMART" id="SM01092">
    <property type="entry name" value="CO_deh_flav_C"/>
    <property type="match status" value="1"/>
</dbReference>
<dbReference type="Pfam" id="PF03450">
    <property type="entry name" value="CO_deh_flav_C"/>
    <property type="match status" value="1"/>
</dbReference>
<dbReference type="Gene3D" id="3.30.465.10">
    <property type="match status" value="1"/>
</dbReference>
<dbReference type="InterPro" id="IPR016166">
    <property type="entry name" value="FAD-bd_PCMH"/>
</dbReference>
<dbReference type="PROSITE" id="PS51387">
    <property type="entry name" value="FAD_PCMH"/>
    <property type="match status" value="1"/>
</dbReference>
<dbReference type="Pfam" id="PF00941">
    <property type="entry name" value="FAD_binding_5"/>
    <property type="match status" value="1"/>
</dbReference>
<evidence type="ECO:0000256" key="1">
    <source>
        <dbReference type="ARBA" id="ARBA00022630"/>
    </source>
</evidence>
<proteinExistence type="predicted"/>
<dbReference type="SUPFAM" id="SSF55447">
    <property type="entry name" value="CO dehydrogenase flavoprotein C-terminal domain-like"/>
    <property type="match status" value="1"/>
</dbReference>
<reference evidence="5" key="1">
    <citation type="submission" date="2018-05" db="EMBL/GenBank/DDBJ databases">
        <authorList>
            <person name="Lanie J.A."/>
            <person name="Ng W.-L."/>
            <person name="Kazmierczak K.M."/>
            <person name="Andrzejewski T.M."/>
            <person name="Davidsen T.M."/>
            <person name="Wayne K.J."/>
            <person name="Tettelin H."/>
            <person name="Glass J.I."/>
            <person name="Rusch D."/>
            <person name="Podicherti R."/>
            <person name="Tsui H.-C.T."/>
            <person name="Winkler M.E."/>
        </authorList>
    </citation>
    <scope>NUCLEOTIDE SEQUENCE</scope>
</reference>
<dbReference type="AlphaFoldDB" id="A0A382JXA9"/>
<dbReference type="InterPro" id="IPR036683">
    <property type="entry name" value="CO_DH_flav_C_dom_sf"/>
</dbReference>
<feature type="domain" description="FAD-binding PCMH-type" evidence="4">
    <location>
        <begin position="1"/>
        <end position="170"/>
    </location>
</feature>
<dbReference type="InterPro" id="IPR002346">
    <property type="entry name" value="Mopterin_DH_FAD-bd"/>
</dbReference>
<protein>
    <recommendedName>
        <fullName evidence="4">FAD-binding PCMH-type domain-containing protein</fullName>
    </recommendedName>
</protein>
<name>A0A382JXA9_9ZZZZ</name>
<dbReference type="Gene3D" id="3.30.43.10">
    <property type="entry name" value="Uridine Diphospho-n-acetylenolpyruvylglucosamine Reductase, domain 2"/>
    <property type="match status" value="1"/>
</dbReference>
<dbReference type="Gene3D" id="3.30.390.50">
    <property type="entry name" value="CO dehydrogenase flavoprotein, C-terminal domain"/>
    <property type="match status" value="1"/>
</dbReference>
<keyword evidence="1" id="KW-0285">Flavoprotein</keyword>
<dbReference type="InterPro" id="IPR036318">
    <property type="entry name" value="FAD-bd_PCMH-like_sf"/>
</dbReference>
<dbReference type="PANTHER" id="PTHR42659:SF2">
    <property type="entry name" value="XANTHINE DEHYDROGENASE SUBUNIT C-RELATED"/>
    <property type="match status" value="1"/>
</dbReference>
<evidence type="ECO:0000259" key="4">
    <source>
        <dbReference type="PROSITE" id="PS51387"/>
    </source>
</evidence>
<dbReference type="SUPFAM" id="SSF56176">
    <property type="entry name" value="FAD-binding/transporter-associated domain-like"/>
    <property type="match status" value="1"/>
</dbReference>
<keyword evidence="2" id="KW-0274">FAD</keyword>
<dbReference type="GO" id="GO:0016491">
    <property type="term" value="F:oxidoreductase activity"/>
    <property type="evidence" value="ECO:0007669"/>
    <property type="project" value="UniProtKB-KW"/>
</dbReference>
<dbReference type="FunFam" id="3.30.465.10:FF:000017">
    <property type="entry name" value="Xanthine dehydrogenase, FAD binding subunit"/>
    <property type="match status" value="1"/>
</dbReference>
<organism evidence="5">
    <name type="scientific">marine metagenome</name>
    <dbReference type="NCBI Taxonomy" id="408172"/>
    <lineage>
        <taxon>unclassified sequences</taxon>
        <taxon>metagenomes</taxon>
        <taxon>ecological metagenomes</taxon>
    </lineage>
</organism>
<dbReference type="InterPro" id="IPR051312">
    <property type="entry name" value="Diverse_Substr_Oxidored"/>
</dbReference>
<keyword evidence="3" id="KW-0560">Oxidoreductase</keyword>
<gene>
    <name evidence="5" type="ORF">METZ01_LOCUS269998</name>
</gene>
<dbReference type="EMBL" id="UINC01077216">
    <property type="protein sequence ID" value="SVC17144.1"/>
    <property type="molecule type" value="Genomic_DNA"/>
</dbReference>
<dbReference type="InterPro" id="IPR016169">
    <property type="entry name" value="FAD-bd_PCMH_sub2"/>
</dbReference>
<dbReference type="PANTHER" id="PTHR42659">
    <property type="entry name" value="XANTHINE DEHYDROGENASE SUBUNIT C-RELATED"/>
    <property type="match status" value="1"/>
</dbReference>
<sequence length="279" mass="28041">MHPGKFEYHKAGSIDEAVSLGGGDASFLAGGHSLIPAMKLRLSEPSSLVDISGIDELKGISRDGDTVKIGALTTHSEVASSDVVKDGCAALAEAAGMIGDPQVRNRGTIGGNVAHADPASDYPGILVALGATIVTNSQSVAAEDFFTGLFETALGEGEIVTEVQVPTMGSASGAAYAKFYNPASRYAVVGVGVVVTKSGDSCESCRIGVTGASDHAYRATAAEEALTGSDLGDGAIAAAAAKIADGTEMMSDLSASAEYRAHLCGAMGKRAIAEAASRA</sequence>
<dbReference type="GO" id="GO:0071949">
    <property type="term" value="F:FAD binding"/>
    <property type="evidence" value="ECO:0007669"/>
    <property type="project" value="InterPro"/>
</dbReference>
<dbReference type="InterPro" id="IPR016167">
    <property type="entry name" value="FAD-bd_PCMH_sub1"/>
</dbReference>
<evidence type="ECO:0000256" key="2">
    <source>
        <dbReference type="ARBA" id="ARBA00022827"/>
    </source>
</evidence>
<accession>A0A382JXA9</accession>
<evidence type="ECO:0000313" key="5">
    <source>
        <dbReference type="EMBL" id="SVC17144.1"/>
    </source>
</evidence>